<dbReference type="EMBL" id="JAROCY010000005">
    <property type="protein sequence ID" value="MDF8332825.1"/>
    <property type="molecule type" value="Genomic_DNA"/>
</dbReference>
<feature type="domain" description="DUF3828" evidence="2">
    <location>
        <begin position="48"/>
        <end position="144"/>
    </location>
</feature>
<evidence type="ECO:0000313" key="4">
    <source>
        <dbReference type="Proteomes" id="UP001222770"/>
    </source>
</evidence>
<gene>
    <name evidence="3" type="ORF">POM99_06415</name>
</gene>
<dbReference type="InterPro" id="IPR024289">
    <property type="entry name" value="DUF3828"/>
</dbReference>
<keyword evidence="4" id="KW-1185">Reference proteome</keyword>
<evidence type="ECO:0000313" key="3">
    <source>
        <dbReference type="EMBL" id="MDF8332825.1"/>
    </source>
</evidence>
<dbReference type="RefSeq" id="WP_277276030.1">
    <property type="nucleotide sequence ID" value="NZ_JAROCY010000005.1"/>
</dbReference>
<keyword evidence="1" id="KW-0732">Signal</keyword>
<sequence length="169" mass="18707">MRRMLMAMALLATPAMARVPDDLPMATPAQTLNVLYLDLAGLLGPRDRAPLWTGYLSQRLTALHDRMTALEAADGHRSLSREWLCLCDDPHHLKVPPLLVVENGSADSAEVRVRLIGAAGWSRRLRVYMVREEAGWRIDDIASEEGQRFSEAMARAVDAHVRGRGALGL</sequence>
<evidence type="ECO:0000259" key="2">
    <source>
        <dbReference type="Pfam" id="PF12883"/>
    </source>
</evidence>
<feature type="signal peptide" evidence="1">
    <location>
        <begin position="1"/>
        <end position="17"/>
    </location>
</feature>
<evidence type="ECO:0000256" key="1">
    <source>
        <dbReference type="SAM" id="SignalP"/>
    </source>
</evidence>
<feature type="chain" id="PRO_5045093554" description="DUF3828 domain-containing protein" evidence="1">
    <location>
        <begin position="18"/>
        <end position="169"/>
    </location>
</feature>
<comment type="caution">
    <text evidence="3">The sequence shown here is derived from an EMBL/GenBank/DDBJ whole genome shotgun (WGS) entry which is preliminary data.</text>
</comment>
<dbReference type="Proteomes" id="UP001222770">
    <property type="component" value="Unassembled WGS sequence"/>
</dbReference>
<dbReference type="Pfam" id="PF12883">
    <property type="entry name" value="DUF3828"/>
    <property type="match status" value="1"/>
</dbReference>
<accession>A0ABT6CFX9</accession>
<reference evidence="3 4" key="1">
    <citation type="submission" date="2023-03" db="EMBL/GenBank/DDBJ databases">
        <title>Novosphingobium cyanobacteriorum sp. nov., isolated from a eutrophic reservoir during the Microcystis bloom period.</title>
        <authorList>
            <person name="Kang M."/>
            <person name="Le V."/>
            <person name="Ko S.-R."/>
            <person name="Lee S.-A."/>
            <person name="Ahn C.-Y."/>
        </authorList>
    </citation>
    <scope>NUCLEOTIDE SEQUENCE [LARGE SCALE GENOMIC DNA]</scope>
    <source>
        <strain evidence="3 4">HBC54</strain>
    </source>
</reference>
<protein>
    <recommendedName>
        <fullName evidence="2">DUF3828 domain-containing protein</fullName>
    </recommendedName>
</protein>
<organism evidence="3 4">
    <name type="scientific">Novosphingobium cyanobacteriorum</name>
    <dbReference type="NCBI Taxonomy" id="3024215"/>
    <lineage>
        <taxon>Bacteria</taxon>
        <taxon>Pseudomonadati</taxon>
        <taxon>Pseudomonadota</taxon>
        <taxon>Alphaproteobacteria</taxon>
        <taxon>Sphingomonadales</taxon>
        <taxon>Sphingomonadaceae</taxon>
        <taxon>Novosphingobium</taxon>
    </lineage>
</organism>
<proteinExistence type="predicted"/>
<name>A0ABT6CFX9_9SPHN</name>